<comment type="caution">
    <text evidence="3">The sequence shown here is derived from an EMBL/GenBank/DDBJ whole genome shotgun (WGS) entry which is preliminary data.</text>
</comment>
<dbReference type="NCBIfam" id="TIGR01420">
    <property type="entry name" value="pilT_fam"/>
    <property type="match status" value="1"/>
</dbReference>
<keyword evidence="4" id="KW-1185">Reference proteome</keyword>
<dbReference type="PANTHER" id="PTHR30486">
    <property type="entry name" value="TWITCHING MOTILITY PROTEIN PILT"/>
    <property type="match status" value="1"/>
</dbReference>
<dbReference type="Proteomes" id="UP001259982">
    <property type="component" value="Unassembled WGS sequence"/>
</dbReference>
<dbReference type="PANTHER" id="PTHR30486:SF12">
    <property type="entry name" value="TYPE IV PILUS ATPASE PILU"/>
    <property type="match status" value="1"/>
</dbReference>
<dbReference type="SUPFAM" id="SSF52540">
    <property type="entry name" value="P-loop containing nucleoside triphosphate hydrolases"/>
    <property type="match status" value="1"/>
</dbReference>
<dbReference type="Gene3D" id="3.30.450.90">
    <property type="match status" value="1"/>
</dbReference>
<evidence type="ECO:0000256" key="1">
    <source>
        <dbReference type="ARBA" id="ARBA00006611"/>
    </source>
</evidence>
<dbReference type="CDD" id="cd01131">
    <property type="entry name" value="PilT"/>
    <property type="match status" value="1"/>
</dbReference>
<dbReference type="RefSeq" id="WP_311657505.1">
    <property type="nucleotide sequence ID" value="NZ_JAVRHY010000003.1"/>
</dbReference>
<proteinExistence type="inferred from homology"/>
<accession>A0ABU3B721</accession>
<dbReference type="InterPro" id="IPR006321">
    <property type="entry name" value="PilT/PilU"/>
</dbReference>
<sequence length="369" mass="40800">MTSESQTDAGRPTDDIAPYLALAIDRGASDIYFTSNAPIMLRIEGQTHPVTGGAGQALVPERIEAFANAIMTPEQQALFRSLREVDFAIRYRNVGRFRVNVFRQRGSVAMVLRNVGKVPELADLDMPPILADLAMMRRGLVLCVGATGSGKSTTLAAMINHRNANQSGHILTIEDPVEFHHPHRKAIVNQREIGPDTRSYANALRSAMREAPDVVLIGEVRDRDTVEACIQLAGTGHLALSTLHANNAYQTLQRLISLFAEEQREQLFMDLSLNLRAIVSQRLVRGRDGKRIAAMEILVNTPYVADLILKGRIDAVREAMTDTAQGKGMRTFDDSLFELYQSGRIDREVALDHADSRDNLENRIAFDAG</sequence>
<feature type="domain" description="Bacterial type II secretion system protein E" evidence="2">
    <location>
        <begin position="208"/>
        <end position="222"/>
    </location>
</feature>
<dbReference type="InterPro" id="IPR050921">
    <property type="entry name" value="T4SS_GSP_E_ATPase"/>
</dbReference>
<name>A0ABU3B721_9GAMM</name>
<protein>
    <submittedName>
        <fullName evidence="3">PilT/PilU family type 4a pilus ATPase</fullName>
    </submittedName>
</protein>
<evidence type="ECO:0000259" key="2">
    <source>
        <dbReference type="PROSITE" id="PS00662"/>
    </source>
</evidence>
<evidence type="ECO:0000313" key="4">
    <source>
        <dbReference type="Proteomes" id="UP001259982"/>
    </source>
</evidence>
<dbReference type="PROSITE" id="PS00662">
    <property type="entry name" value="T2SP_E"/>
    <property type="match status" value="1"/>
</dbReference>
<evidence type="ECO:0000313" key="3">
    <source>
        <dbReference type="EMBL" id="MDT0617642.1"/>
    </source>
</evidence>
<reference evidence="3 4" key="1">
    <citation type="submission" date="2023-09" db="EMBL/GenBank/DDBJ databases">
        <authorList>
            <person name="Rey-Velasco X."/>
        </authorList>
    </citation>
    <scope>NUCLEOTIDE SEQUENCE [LARGE SCALE GENOMIC DNA]</scope>
    <source>
        <strain evidence="3 4">P385</strain>
    </source>
</reference>
<comment type="similarity">
    <text evidence="1">Belongs to the GSP E family.</text>
</comment>
<dbReference type="InterPro" id="IPR027417">
    <property type="entry name" value="P-loop_NTPase"/>
</dbReference>
<dbReference type="EMBL" id="JAVRHY010000003">
    <property type="protein sequence ID" value="MDT0617642.1"/>
    <property type="molecule type" value="Genomic_DNA"/>
</dbReference>
<gene>
    <name evidence="3" type="ORF">RM531_04080</name>
</gene>
<dbReference type="Pfam" id="PF00437">
    <property type="entry name" value="T2SSE"/>
    <property type="match status" value="1"/>
</dbReference>
<organism evidence="3 4">
    <name type="scientific">Spectribacter acetivorans</name>
    <dbReference type="NCBI Taxonomy" id="3075603"/>
    <lineage>
        <taxon>Bacteria</taxon>
        <taxon>Pseudomonadati</taxon>
        <taxon>Pseudomonadota</taxon>
        <taxon>Gammaproteobacteria</taxon>
        <taxon>Salinisphaerales</taxon>
        <taxon>Salinisphaeraceae</taxon>
        <taxon>Spectribacter</taxon>
    </lineage>
</organism>
<dbReference type="Gene3D" id="3.40.50.300">
    <property type="entry name" value="P-loop containing nucleotide triphosphate hydrolases"/>
    <property type="match status" value="1"/>
</dbReference>
<dbReference type="InterPro" id="IPR001482">
    <property type="entry name" value="T2SS/T4SS_dom"/>
</dbReference>